<organism evidence="1 2">
    <name type="scientific">Paramuricea clavata</name>
    <name type="common">Red gorgonian</name>
    <name type="synonym">Violescent sea-whip</name>
    <dbReference type="NCBI Taxonomy" id="317549"/>
    <lineage>
        <taxon>Eukaryota</taxon>
        <taxon>Metazoa</taxon>
        <taxon>Cnidaria</taxon>
        <taxon>Anthozoa</taxon>
        <taxon>Octocorallia</taxon>
        <taxon>Malacalcyonacea</taxon>
        <taxon>Plexauridae</taxon>
        <taxon>Paramuricea</taxon>
    </lineage>
</organism>
<name>A0A6S7K1G3_PARCT</name>
<dbReference type="AlphaFoldDB" id="A0A6S7K1G3"/>
<proteinExistence type="predicted"/>
<sequence>MGIIMSNKETTLNFSQRLEATWLTDVKNYRIKKRTIVTNIGERSAKILADPAKELQPRTSTILQDVTIDNADSLILTHIPDKINLGGIILDKGWAHLSATVPDFSTEYPLYKSAQYEVGKVKFDPFFATGATTAPNHEHMRCYQAKVNLWFSPENTNCAIHNHHTDPEMLEVHTQIFGVGRMQKFHKQEFDSI</sequence>
<gene>
    <name evidence="1" type="ORF">PACLA_8A043236</name>
</gene>
<dbReference type="OrthoDB" id="5946426at2759"/>
<evidence type="ECO:0000313" key="2">
    <source>
        <dbReference type="Proteomes" id="UP001152795"/>
    </source>
</evidence>
<accession>A0A6S7K1G3</accession>
<comment type="caution">
    <text evidence="1">The sequence shown here is derived from an EMBL/GenBank/DDBJ whole genome shotgun (WGS) entry which is preliminary data.</text>
</comment>
<keyword evidence="2" id="KW-1185">Reference proteome</keyword>
<reference evidence="1" key="1">
    <citation type="submission" date="2020-04" db="EMBL/GenBank/DDBJ databases">
        <authorList>
            <person name="Alioto T."/>
            <person name="Alioto T."/>
            <person name="Gomez Garrido J."/>
        </authorList>
    </citation>
    <scope>NUCLEOTIDE SEQUENCE</scope>
    <source>
        <strain evidence="1">A484AB</strain>
    </source>
</reference>
<evidence type="ECO:0000313" key="1">
    <source>
        <dbReference type="EMBL" id="CAB4039186.1"/>
    </source>
</evidence>
<protein>
    <submittedName>
        <fullName evidence="1">Uncharacterized protein</fullName>
    </submittedName>
</protein>
<dbReference type="Proteomes" id="UP001152795">
    <property type="component" value="Unassembled WGS sequence"/>
</dbReference>
<dbReference type="EMBL" id="CACRXK020025043">
    <property type="protein sequence ID" value="CAB4039186.1"/>
    <property type="molecule type" value="Genomic_DNA"/>
</dbReference>